<dbReference type="Proteomes" id="UP001151760">
    <property type="component" value="Unassembled WGS sequence"/>
</dbReference>
<feature type="domain" description="Retroviral polymerase SH3-like" evidence="3">
    <location>
        <begin position="201"/>
        <end position="243"/>
    </location>
</feature>
<proteinExistence type="predicted"/>
<dbReference type="InterPro" id="IPR013103">
    <property type="entry name" value="RVT_2"/>
</dbReference>
<feature type="compositionally biased region" description="Basic and acidic residues" evidence="1">
    <location>
        <begin position="840"/>
        <end position="869"/>
    </location>
</feature>
<name>A0ABQ5EUV4_9ASTR</name>
<evidence type="ECO:0000256" key="1">
    <source>
        <dbReference type="SAM" id="MobiDB-lite"/>
    </source>
</evidence>
<evidence type="ECO:0000259" key="3">
    <source>
        <dbReference type="Pfam" id="PF25597"/>
    </source>
</evidence>
<gene>
    <name evidence="4" type="ORF">Tco_0989865</name>
</gene>
<feature type="region of interest" description="Disordered" evidence="1">
    <location>
        <begin position="927"/>
        <end position="947"/>
    </location>
</feature>
<reference evidence="4" key="1">
    <citation type="journal article" date="2022" name="Int. J. Mol. Sci.">
        <title>Draft Genome of Tanacetum Coccineum: Genomic Comparison of Closely Related Tanacetum-Family Plants.</title>
        <authorList>
            <person name="Yamashiro T."/>
            <person name="Shiraishi A."/>
            <person name="Nakayama K."/>
            <person name="Satake H."/>
        </authorList>
    </citation>
    <scope>NUCLEOTIDE SEQUENCE</scope>
</reference>
<dbReference type="Pfam" id="PF25597">
    <property type="entry name" value="SH3_retrovirus"/>
    <property type="match status" value="1"/>
</dbReference>
<feature type="region of interest" description="Disordered" evidence="1">
    <location>
        <begin position="291"/>
        <end position="313"/>
    </location>
</feature>
<sequence>HFMTIFELKDKLKTIDKGKNVNTKFEKSKTLGNKAKNVSHTKACVNVVNDGSNIVCVSCGKDVLLHSHEKCVARYALTRNSSVKRALFTTPVAAKFKNLVATPVVAKSRLSVAKTPTTTNKVIQLILWIVDCRCSKHIKLLINFVEKFMGTICFGNDHFAAITGYGDYVQGNLTICLVYYVEGLGHNLFLVGQFCDGDLEMKPKADIGIFIGYSESSRRFRIYNRRTKKIMETIYVKFDELTTIAYECNNLDPGMNCMNFQDSSEDSQSVPSKSNLDNLFGPLYDEYYTTSSQDVSDNSDANTLDNEHTSSSSSIVIEQDDAFQVVSPSEEQVVTEPNSPVLNDTADELDTLNMHEFYQKHRSTDKWTKNHPIEQVIGDPSKPVMTRKRLQSDAEVCMYALTFRLVAKGYVQEEGIDFEESFAPVARLAAVIIFVAYAAHKNFLIFQMDVKTTFLNAPFKEEVFVCQSDGFVDPEFPNHVYCLKKAPYSLKQAPRAWYDKLSSFLIKHHFTKEKLVSSSPKKQDCIGLSTAEAEYVSLSACYAQHVEKTTIELYFVETEYQLADLFTKAIPKESILCSPECKIVGQILLDHPLSHALTTTADVLTVYLQQFRRTLPVESLTNPFNAPVNIRTIEAFMNKEVIQYPHFIKLIIADMMKKFPNIPTRIDEDYHSIKDDFPLVSVYATGNVLVRGMLIPDVFLTKESRNTNDFKKYETVGRRGSRVLENPVHLGNHTKSHLIKNHKAPLSIPPPGDDIEKDVVAEATILSITLHKTVLASEAQENIAKVQEKLEEEEIENMFEGSDDEESYASVFSDFVLNDDVNDFVTRIEPRSHKGHPKHITNDDAETSKAKENEEVEKEKEDGEIEKEKNDATEIEITNKVVKEKDVADKLSSQEIRKEQKQTPIPSPNRSPRNVIFSDKIVSEELTTSVSPTNASTSKTPSTTKRKKISFSYKTKNLLGSIAGMRRRRSLILAHIMNKFVTKDFFLEKINDVLNKCDKVVPELTIATTNEIIKKEMPRLKKLIVDKDREITLVNILDMVSQAFATH</sequence>
<reference evidence="4" key="2">
    <citation type="submission" date="2022-01" db="EMBL/GenBank/DDBJ databases">
        <authorList>
            <person name="Yamashiro T."/>
            <person name="Shiraishi A."/>
            <person name="Satake H."/>
            <person name="Nakayama K."/>
        </authorList>
    </citation>
    <scope>NUCLEOTIDE SEQUENCE</scope>
</reference>
<evidence type="ECO:0000259" key="2">
    <source>
        <dbReference type="Pfam" id="PF07727"/>
    </source>
</evidence>
<feature type="non-terminal residue" evidence="4">
    <location>
        <position position="1"/>
    </location>
</feature>
<evidence type="ECO:0000313" key="4">
    <source>
        <dbReference type="EMBL" id="GJT54811.1"/>
    </source>
</evidence>
<feature type="compositionally biased region" description="Polar residues" evidence="1">
    <location>
        <begin position="902"/>
        <end position="912"/>
    </location>
</feature>
<feature type="region of interest" description="Disordered" evidence="1">
    <location>
        <begin position="888"/>
        <end position="914"/>
    </location>
</feature>
<dbReference type="EMBL" id="BQNB010016705">
    <property type="protein sequence ID" value="GJT54811.1"/>
    <property type="molecule type" value="Genomic_DNA"/>
</dbReference>
<feature type="domain" description="Reverse transcriptase Ty1/copia-type" evidence="2">
    <location>
        <begin position="402"/>
        <end position="516"/>
    </location>
</feature>
<feature type="region of interest" description="Disordered" evidence="1">
    <location>
        <begin position="830"/>
        <end position="869"/>
    </location>
</feature>
<accession>A0ABQ5EUV4</accession>
<dbReference type="Pfam" id="PF07727">
    <property type="entry name" value="RVT_2"/>
    <property type="match status" value="1"/>
</dbReference>
<comment type="caution">
    <text evidence="4">The sequence shown here is derived from an EMBL/GenBank/DDBJ whole genome shotgun (WGS) entry which is preliminary data.</text>
</comment>
<keyword evidence="5" id="KW-1185">Reference proteome</keyword>
<dbReference type="InterPro" id="IPR057670">
    <property type="entry name" value="SH3_retrovirus"/>
</dbReference>
<evidence type="ECO:0000313" key="5">
    <source>
        <dbReference type="Proteomes" id="UP001151760"/>
    </source>
</evidence>
<organism evidence="4 5">
    <name type="scientific">Tanacetum coccineum</name>
    <dbReference type="NCBI Taxonomy" id="301880"/>
    <lineage>
        <taxon>Eukaryota</taxon>
        <taxon>Viridiplantae</taxon>
        <taxon>Streptophyta</taxon>
        <taxon>Embryophyta</taxon>
        <taxon>Tracheophyta</taxon>
        <taxon>Spermatophyta</taxon>
        <taxon>Magnoliopsida</taxon>
        <taxon>eudicotyledons</taxon>
        <taxon>Gunneridae</taxon>
        <taxon>Pentapetalae</taxon>
        <taxon>asterids</taxon>
        <taxon>campanulids</taxon>
        <taxon>Asterales</taxon>
        <taxon>Asteraceae</taxon>
        <taxon>Asteroideae</taxon>
        <taxon>Anthemideae</taxon>
        <taxon>Anthemidinae</taxon>
        <taxon>Tanacetum</taxon>
    </lineage>
</organism>
<protein>
    <submittedName>
        <fullName evidence="4">Retrovirus-related pol polyprotein from transposon TNT 1-94</fullName>
    </submittedName>
</protein>